<evidence type="ECO:0000256" key="2">
    <source>
        <dbReference type="PIRSR" id="PIRSR007531-2"/>
    </source>
</evidence>
<sequence>MVIQYFLDFLCLFSHPVVGGDILPKTEKALYQIIYINGPSSSGKSTLIKQLQHTLKDPYLHVGIDQLINMMPEKVNDWTGGEASHGFSWKAATDIDGKPMQLLQIGPFAKKVSETLKQIVQLMAESGYFIIIDDIAFGKEGVDAWREALRGYQVIYIGIHTPLPVLEERERARGDRMIGSARAQFLSVHRGVSYDLEFDTSKVSVNQIVKSIGQKVYPSVHTQ</sequence>
<keyword evidence="3" id="KW-0808">Transferase</keyword>
<gene>
    <name evidence="3" type="ORF">ELAC_0551</name>
</gene>
<dbReference type="OrthoDB" id="9811101at2"/>
<evidence type="ECO:0000256" key="1">
    <source>
        <dbReference type="PIRSR" id="PIRSR007531-1"/>
    </source>
</evidence>
<dbReference type="GO" id="GO:0005524">
    <property type="term" value="F:ATP binding"/>
    <property type="evidence" value="ECO:0007669"/>
    <property type="project" value="InterPro"/>
</dbReference>
<dbReference type="AlphaFoldDB" id="A0A0H5DNI9"/>
<dbReference type="Pfam" id="PF07931">
    <property type="entry name" value="CPT"/>
    <property type="match status" value="1"/>
</dbReference>
<dbReference type="Proteomes" id="UP000220251">
    <property type="component" value="Unassembled WGS sequence"/>
</dbReference>
<proteinExistence type="predicted"/>
<dbReference type="Gene3D" id="3.40.50.300">
    <property type="entry name" value="P-loop containing nucleotide triphosphate hydrolases"/>
    <property type="match status" value="1"/>
</dbReference>
<dbReference type="InterPro" id="IPR012853">
    <property type="entry name" value="CPT"/>
</dbReference>
<dbReference type="EMBL" id="CWGJ01000010">
    <property type="protein sequence ID" value="CRX37906.1"/>
    <property type="molecule type" value="Genomic_DNA"/>
</dbReference>
<evidence type="ECO:0000313" key="3">
    <source>
        <dbReference type="EMBL" id="CRX37906.1"/>
    </source>
</evidence>
<dbReference type="GO" id="GO:0016740">
    <property type="term" value="F:transferase activity"/>
    <property type="evidence" value="ECO:0007669"/>
    <property type="project" value="UniProtKB-KW"/>
</dbReference>
<dbReference type="PIRSF" id="PIRSF007531">
    <property type="entry name" value="CPT"/>
    <property type="match status" value="1"/>
</dbReference>
<organism evidence="3 4">
    <name type="scientific">Estrella lausannensis</name>
    <dbReference type="NCBI Taxonomy" id="483423"/>
    <lineage>
        <taxon>Bacteria</taxon>
        <taxon>Pseudomonadati</taxon>
        <taxon>Chlamydiota</taxon>
        <taxon>Chlamydiia</taxon>
        <taxon>Parachlamydiales</taxon>
        <taxon>Candidatus Criblamydiaceae</taxon>
        <taxon>Estrella</taxon>
    </lineage>
</organism>
<evidence type="ECO:0000313" key="4">
    <source>
        <dbReference type="Proteomes" id="UP000220251"/>
    </source>
</evidence>
<keyword evidence="4" id="KW-1185">Reference proteome</keyword>
<accession>A0A0H5DNI9</accession>
<feature type="binding site" evidence="2">
    <location>
        <begin position="38"/>
        <end position="45"/>
    </location>
    <ligand>
        <name>ATP</name>
        <dbReference type="ChEBI" id="CHEBI:30616"/>
    </ligand>
</feature>
<dbReference type="RefSeq" id="WP_158227792.1">
    <property type="nucleotide sequence ID" value="NZ_CWGJ01000010.1"/>
</dbReference>
<name>A0A0H5DNI9_9BACT</name>
<dbReference type="InterPro" id="IPR027417">
    <property type="entry name" value="P-loop_NTPase"/>
</dbReference>
<dbReference type="SUPFAM" id="SSF52540">
    <property type="entry name" value="P-loop containing nucleoside triphosphate hydrolases"/>
    <property type="match status" value="1"/>
</dbReference>
<feature type="active site" evidence="1">
    <location>
        <position position="65"/>
    </location>
</feature>
<reference evidence="4" key="1">
    <citation type="submission" date="2015-06" db="EMBL/GenBank/DDBJ databases">
        <authorList>
            <person name="Bertelli C."/>
        </authorList>
    </citation>
    <scope>NUCLEOTIDE SEQUENCE [LARGE SCALE GENOMIC DNA]</scope>
    <source>
        <strain evidence="4">CRIB-30</strain>
    </source>
</reference>
<protein>
    <submittedName>
        <fullName evidence="3">Chloramphenicol phosphotransferase family protein</fullName>
    </submittedName>
</protein>